<feature type="non-terminal residue" evidence="2">
    <location>
        <position position="51"/>
    </location>
</feature>
<reference evidence="3" key="2">
    <citation type="submission" date="2015-01" db="EMBL/GenBank/DDBJ databases">
        <title>Evolutionary Origins and Diversification of the Mycorrhizal Mutualists.</title>
        <authorList>
            <consortium name="DOE Joint Genome Institute"/>
            <consortium name="Mycorrhizal Genomics Consortium"/>
            <person name="Kohler A."/>
            <person name="Kuo A."/>
            <person name="Nagy L.G."/>
            <person name="Floudas D."/>
            <person name="Copeland A."/>
            <person name="Barry K.W."/>
            <person name="Cichocki N."/>
            <person name="Veneault-Fourrey C."/>
            <person name="LaButti K."/>
            <person name="Lindquist E.A."/>
            <person name="Lipzen A."/>
            <person name="Lundell T."/>
            <person name="Morin E."/>
            <person name="Murat C."/>
            <person name="Riley R."/>
            <person name="Ohm R."/>
            <person name="Sun H."/>
            <person name="Tunlid A."/>
            <person name="Henrissat B."/>
            <person name="Grigoriev I.V."/>
            <person name="Hibbett D.S."/>
            <person name="Martin F."/>
        </authorList>
    </citation>
    <scope>NUCLEOTIDE SEQUENCE [LARGE SCALE GENOMIC DNA]</scope>
    <source>
        <strain evidence="3">LaAM-08-1</strain>
    </source>
</reference>
<evidence type="ECO:0000313" key="2">
    <source>
        <dbReference type="EMBL" id="KIK05950.1"/>
    </source>
</evidence>
<dbReference type="AlphaFoldDB" id="A0A0C9X1I7"/>
<evidence type="ECO:0000313" key="3">
    <source>
        <dbReference type="Proteomes" id="UP000054477"/>
    </source>
</evidence>
<sequence>VAVHRCHLFLMWQPNDDDSPSSLLTNSNEDPPSPITCTQRRPITTPHQRQQ</sequence>
<name>A0A0C9X1I7_9AGAR</name>
<dbReference type="EMBL" id="KN838556">
    <property type="protein sequence ID" value="KIK05950.1"/>
    <property type="molecule type" value="Genomic_DNA"/>
</dbReference>
<evidence type="ECO:0000256" key="1">
    <source>
        <dbReference type="SAM" id="MobiDB-lite"/>
    </source>
</evidence>
<reference evidence="2 3" key="1">
    <citation type="submission" date="2014-04" db="EMBL/GenBank/DDBJ databases">
        <authorList>
            <consortium name="DOE Joint Genome Institute"/>
            <person name="Kuo A."/>
            <person name="Kohler A."/>
            <person name="Nagy L.G."/>
            <person name="Floudas D."/>
            <person name="Copeland A."/>
            <person name="Barry K.W."/>
            <person name="Cichocki N."/>
            <person name="Veneault-Fourrey C."/>
            <person name="LaButti K."/>
            <person name="Lindquist E.A."/>
            <person name="Lipzen A."/>
            <person name="Lundell T."/>
            <person name="Morin E."/>
            <person name="Murat C."/>
            <person name="Sun H."/>
            <person name="Tunlid A."/>
            <person name="Henrissat B."/>
            <person name="Grigoriev I.V."/>
            <person name="Hibbett D.S."/>
            <person name="Martin F."/>
            <person name="Nordberg H.P."/>
            <person name="Cantor M.N."/>
            <person name="Hua S.X."/>
        </authorList>
    </citation>
    <scope>NUCLEOTIDE SEQUENCE [LARGE SCALE GENOMIC DNA]</scope>
    <source>
        <strain evidence="2 3">LaAM-08-1</strain>
    </source>
</reference>
<gene>
    <name evidence="2" type="ORF">K443DRAFT_674768</name>
</gene>
<organism evidence="2 3">
    <name type="scientific">Laccaria amethystina LaAM-08-1</name>
    <dbReference type="NCBI Taxonomy" id="1095629"/>
    <lineage>
        <taxon>Eukaryota</taxon>
        <taxon>Fungi</taxon>
        <taxon>Dikarya</taxon>
        <taxon>Basidiomycota</taxon>
        <taxon>Agaricomycotina</taxon>
        <taxon>Agaricomycetes</taxon>
        <taxon>Agaricomycetidae</taxon>
        <taxon>Agaricales</taxon>
        <taxon>Agaricineae</taxon>
        <taxon>Hydnangiaceae</taxon>
        <taxon>Laccaria</taxon>
    </lineage>
</organism>
<feature type="compositionally biased region" description="Polar residues" evidence="1">
    <location>
        <begin position="20"/>
        <end position="51"/>
    </location>
</feature>
<keyword evidence="3" id="KW-1185">Reference proteome</keyword>
<protein>
    <submittedName>
        <fullName evidence="2">Uncharacterized protein</fullName>
    </submittedName>
</protein>
<accession>A0A0C9X1I7</accession>
<proteinExistence type="predicted"/>
<feature type="region of interest" description="Disordered" evidence="1">
    <location>
        <begin position="12"/>
        <end position="51"/>
    </location>
</feature>
<dbReference type="HOGENOM" id="CLU_3111976_0_0_1"/>
<dbReference type="Proteomes" id="UP000054477">
    <property type="component" value="Unassembled WGS sequence"/>
</dbReference>